<evidence type="ECO:0000256" key="16">
    <source>
        <dbReference type="SAM" id="MobiDB-lite"/>
    </source>
</evidence>
<evidence type="ECO:0000256" key="14">
    <source>
        <dbReference type="ARBA" id="ARBA00038490"/>
    </source>
</evidence>
<dbReference type="InterPro" id="IPR050185">
    <property type="entry name" value="Ub_carboxyl-term_hydrolase"/>
</dbReference>
<evidence type="ECO:0000256" key="11">
    <source>
        <dbReference type="ARBA" id="ARBA00023015"/>
    </source>
</evidence>
<evidence type="ECO:0000256" key="2">
    <source>
        <dbReference type="ARBA" id="ARBA00004123"/>
    </source>
</evidence>
<dbReference type="InterPro" id="IPR013083">
    <property type="entry name" value="Znf_RING/FYVE/PHD"/>
</dbReference>
<evidence type="ECO:0000259" key="18">
    <source>
        <dbReference type="PROSITE" id="PS50271"/>
    </source>
</evidence>
<dbReference type="AlphaFoldDB" id="A0A7S2LUC6"/>
<evidence type="ECO:0000256" key="12">
    <source>
        <dbReference type="ARBA" id="ARBA00023163"/>
    </source>
</evidence>
<dbReference type="PROSITE" id="PS50235">
    <property type="entry name" value="USP_3"/>
    <property type="match status" value="1"/>
</dbReference>
<dbReference type="Pfam" id="PF02148">
    <property type="entry name" value="zf-UBP"/>
    <property type="match status" value="1"/>
</dbReference>
<sequence>MDASSEDAQRLLRKNYWKCSCPHISEVLPSLLPPIAPIYLAGTVYQHHILGYYNEVTSGYDKAKVAGLSSPADAPTNVIANEDLNADSSMHLEYSGEDGKAWALSEGIFGASFFSVLDRALVQETRLLLDKHNKDVAGGNGSGICSVAKTKVKSEKVTANEVASAINPPVPFGSKTMDGLETTVVASRIPSSIDVQTFTSHPAATAGDVKVVKSSSNDGTMSEEVNVGPDLKLPENRYQSLWDSEKNIQTLSRSLLDNCGNGITSMRKLPLQSTNEKKVSGYKRKGSGSNPQRGSRSRSSGSTSKTPLERSSDRFDEWIKKVDQAPISITETWLEVIRRNRRNFWRRKSLIGQKDGGNVHTGNAMCCTWCQPEAGDLTKQTSANAAEMINKAIKKCDPDNFIQCLTCGEVGCGPGKSKGLSHKHIMKHFIITGHSIGITCGDRGALFCMRCGDFVYNPVIEREKIRAEISARIPYLDTADHFLRRSLEPAPLAMTDNENYVWPGLMATYPSSVPHHLAQAGELSLKRLLAFTGESRDFRWSRELYQFILKQSSRGENWCKLTKPTGMINLGNTCYMSSVLQCLFHCLPLQQYFLGVGHHFLSCKMLRENQKLGTEKHIETCLACELDKLFLEMYGNCTGLDVISALQRDQSGISSFPIASDTAHDVLPLGVDSAQRKHCFVKAEKQKEDQDKEETSFASSDDKFKFHCRVGTPIVPAHFLQGIWRCESMRHIAGYEQRDAHEFLQSFLDEMGKHARRMRSMARACDDKTVNYRHDRREFQYSTSRAQDDDIVQSTFEGNLRSILLCEVCGCKRTQPEPFLNVSLPLSKEKCRVGLTASKQSEISKNSSTSQLTLRHCLESFCRPEQLAEKVQCSSCLVKTSTQKQLTFAKLPRVLCLHLKRFDARTNKKLSDPVSFPAELDMGPHVSKWCEVGRGAVTSSTESVDVAEHDQIEPSNTVSCPKLLYDLFGTINHRGSMNQGHYTANVKVHGSNHWYHCNDEGVYHAGEGDGEKEVLASDEPYMLFYIRREEKV</sequence>
<keyword evidence="9" id="KW-0788">Thiol protease</keyword>
<evidence type="ECO:0000256" key="1">
    <source>
        <dbReference type="ARBA" id="ARBA00000707"/>
    </source>
</evidence>
<dbReference type="InterPro" id="IPR038765">
    <property type="entry name" value="Papain-like_cys_pep_sf"/>
</dbReference>
<dbReference type="GO" id="GO:0006508">
    <property type="term" value="P:proteolysis"/>
    <property type="evidence" value="ECO:0007669"/>
    <property type="project" value="UniProtKB-KW"/>
</dbReference>
<feature type="domain" description="UBP-type" evidence="18">
    <location>
        <begin position="368"/>
        <end position="476"/>
    </location>
</feature>
<organism evidence="19">
    <name type="scientific">Leptocylindrus danicus</name>
    <dbReference type="NCBI Taxonomy" id="163516"/>
    <lineage>
        <taxon>Eukaryota</taxon>
        <taxon>Sar</taxon>
        <taxon>Stramenopiles</taxon>
        <taxon>Ochrophyta</taxon>
        <taxon>Bacillariophyta</taxon>
        <taxon>Coscinodiscophyceae</taxon>
        <taxon>Chaetocerotophycidae</taxon>
        <taxon>Leptocylindrales</taxon>
        <taxon>Leptocylindraceae</taxon>
        <taxon>Leptocylindrus</taxon>
    </lineage>
</organism>
<dbReference type="PROSITE" id="PS00972">
    <property type="entry name" value="USP_1"/>
    <property type="match status" value="1"/>
</dbReference>
<evidence type="ECO:0000256" key="13">
    <source>
        <dbReference type="ARBA" id="ARBA00023242"/>
    </source>
</evidence>
<comment type="catalytic activity">
    <reaction evidence="1">
        <text>Thiol-dependent hydrolysis of ester, thioester, amide, peptide and isopeptide bonds formed by the C-terminal Gly of ubiquitin (a 76-residue protein attached to proteins as an intracellular targeting signal).</text>
        <dbReference type="EC" id="3.4.19.12"/>
    </reaction>
</comment>
<dbReference type="PROSITE" id="PS50271">
    <property type="entry name" value="ZF_UBP"/>
    <property type="match status" value="1"/>
</dbReference>
<proteinExistence type="inferred from homology"/>
<dbReference type="Gene3D" id="3.30.40.10">
    <property type="entry name" value="Zinc/RING finger domain, C3HC4 (zinc finger)"/>
    <property type="match status" value="1"/>
</dbReference>
<feature type="region of interest" description="Disordered" evidence="16">
    <location>
        <begin position="264"/>
        <end position="311"/>
    </location>
</feature>
<keyword evidence="5" id="KW-0479">Metal-binding</keyword>
<feature type="domain" description="USP" evidence="17">
    <location>
        <begin position="565"/>
        <end position="1028"/>
    </location>
</feature>
<dbReference type="SMART" id="SM00290">
    <property type="entry name" value="ZnF_UBP"/>
    <property type="match status" value="1"/>
</dbReference>
<dbReference type="GO" id="GO:0008270">
    <property type="term" value="F:zinc ion binding"/>
    <property type="evidence" value="ECO:0007669"/>
    <property type="project" value="UniProtKB-KW"/>
</dbReference>
<dbReference type="InterPro" id="IPR001394">
    <property type="entry name" value="Peptidase_C19_UCH"/>
</dbReference>
<name>A0A7S2LUC6_9STRA</name>
<dbReference type="Pfam" id="PF00443">
    <property type="entry name" value="UCH"/>
    <property type="match status" value="1"/>
</dbReference>
<feature type="compositionally biased region" description="Low complexity" evidence="16">
    <location>
        <begin position="287"/>
        <end position="304"/>
    </location>
</feature>
<reference evidence="19" key="1">
    <citation type="submission" date="2021-01" db="EMBL/GenBank/DDBJ databases">
        <authorList>
            <person name="Corre E."/>
            <person name="Pelletier E."/>
            <person name="Niang G."/>
            <person name="Scheremetjew M."/>
            <person name="Finn R."/>
            <person name="Kale V."/>
            <person name="Holt S."/>
            <person name="Cochrane G."/>
            <person name="Meng A."/>
            <person name="Brown T."/>
            <person name="Cohen L."/>
        </authorList>
    </citation>
    <scope>NUCLEOTIDE SEQUENCE</scope>
    <source>
        <strain evidence="19">B650</strain>
    </source>
</reference>
<dbReference type="Gene3D" id="3.90.70.10">
    <property type="entry name" value="Cysteine proteinases"/>
    <property type="match status" value="1"/>
</dbReference>
<dbReference type="SUPFAM" id="SSF57850">
    <property type="entry name" value="RING/U-box"/>
    <property type="match status" value="1"/>
</dbReference>
<evidence type="ECO:0000256" key="7">
    <source>
        <dbReference type="ARBA" id="ARBA00022786"/>
    </source>
</evidence>
<dbReference type="EMBL" id="HBGY01034104">
    <property type="protein sequence ID" value="CAD9615436.1"/>
    <property type="molecule type" value="Transcribed_RNA"/>
</dbReference>
<keyword evidence="11" id="KW-0805">Transcription regulation</keyword>
<evidence type="ECO:0000256" key="5">
    <source>
        <dbReference type="ARBA" id="ARBA00022723"/>
    </source>
</evidence>
<dbReference type="InterPro" id="IPR028889">
    <property type="entry name" value="USP"/>
</dbReference>
<keyword evidence="13" id="KW-0539">Nucleus</keyword>
<evidence type="ECO:0000256" key="9">
    <source>
        <dbReference type="ARBA" id="ARBA00022807"/>
    </source>
</evidence>
<dbReference type="GO" id="GO:0005634">
    <property type="term" value="C:nucleus"/>
    <property type="evidence" value="ECO:0007669"/>
    <property type="project" value="UniProtKB-SubCell"/>
</dbReference>
<keyword evidence="8" id="KW-0378">Hydrolase</keyword>
<dbReference type="PANTHER" id="PTHR21646:SF33">
    <property type="entry name" value="UBIQUITIN CARBOXYL-TERMINAL HYDROLASE 22"/>
    <property type="match status" value="1"/>
</dbReference>
<evidence type="ECO:0000256" key="10">
    <source>
        <dbReference type="ARBA" id="ARBA00022833"/>
    </source>
</evidence>
<evidence type="ECO:0000256" key="6">
    <source>
        <dbReference type="ARBA" id="ARBA00022771"/>
    </source>
</evidence>
<evidence type="ECO:0000256" key="8">
    <source>
        <dbReference type="ARBA" id="ARBA00022801"/>
    </source>
</evidence>
<dbReference type="InterPro" id="IPR018200">
    <property type="entry name" value="USP_CS"/>
</dbReference>
<keyword evidence="7" id="KW-0833">Ubl conjugation pathway</keyword>
<keyword evidence="10" id="KW-0862">Zinc</keyword>
<comment type="subcellular location">
    <subcellularLocation>
        <location evidence="2">Nucleus</location>
    </subcellularLocation>
</comment>
<dbReference type="PROSITE" id="PS00973">
    <property type="entry name" value="USP_2"/>
    <property type="match status" value="1"/>
</dbReference>
<keyword evidence="4" id="KW-0645">Protease</keyword>
<gene>
    <name evidence="19" type="ORF">LDAN0321_LOCUS21436</name>
</gene>
<comment type="similarity">
    <text evidence="14">Belongs to the peptidase C19 family. UBP8 subfamily.</text>
</comment>
<dbReference type="SUPFAM" id="SSF54001">
    <property type="entry name" value="Cysteine proteinases"/>
    <property type="match status" value="1"/>
</dbReference>
<evidence type="ECO:0000256" key="3">
    <source>
        <dbReference type="ARBA" id="ARBA00012759"/>
    </source>
</evidence>
<dbReference type="PANTHER" id="PTHR21646">
    <property type="entry name" value="UBIQUITIN CARBOXYL-TERMINAL HYDROLASE"/>
    <property type="match status" value="1"/>
</dbReference>
<evidence type="ECO:0000256" key="15">
    <source>
        <dbReference type="PROSITE-ProRule" id="PRU00502"/>
    </source>
</evidence>
<keyword evidence="6 15" id="KW-0863">Zinc-finger</keyword>
<dbReference type="EC" id="3.4.19.12" evidence="3"/>
<dbReference type="GO" id="GO:0004843">
    <property type="term" value="F:cysteine-type deubiquitinase activity"/>
    <property type="evidence" value="ECO:0007669"/>
    <property type="project" value="UniProtKB-EC"/>
</dbReference>
<evidence type="ECO:0000313" key="19">
    <source>
        <dbReference type="EMBL" id="CAD9615436.1"/>
    </source>
</evidence>
<evidence type="ECO:0000256" key="4">
    <source>
        <dbReference type="ARBA" id="ARBA00022670"/>
    </source>
</evidence>
<accession>A0A7S2LUC6</accession>
<evidence type="ECO:0000259" key="17">
    <source>
        <dbReference type="PROSITE" id="PS50235"/>
    </source>
</evidence>
<keyword evidence="12" id="KW-0804">Transcription</keyword>
<dbReference type="InterPro" id="IPR001607">
    <property type="entry name" value="Znf_UBP"/>
</dbReference>
<dbReference type="GO" id="GO:0016579">
    <property type="term" value="P:protein deubiquitination"/>
    <property type="evidence" value="ECO:0007669"/>
    <property type="project" value="InterPro"/>
</dbReference>
<protein>
    <recommendedName>
        <fullName evidence="3">ubiquitinyl hydrolase 1</fullName>
        <ecNumber evidence="3">3.4.19.12</ecNumber>
    </recommendedName>
</protein>